<dbReference type="InterPro" id="IPR029058">
    <property type="entry name" value="AB_hydrolase_fold"/>
</dbReference>
<keyword evidence="2" id="KW-0378">Hydrolase</keyword>
<dbReference type="GO" id="GO:0016787">
    <property type="term" value="F:hydrolase activity"/>
    <property type="evidence" value="ECO:0007669"/>
    <property type="project" value="UniProtKB-KW"/>
</dbReference>
<gene>
    <name evidence="2" type="ORF">ACFPPD_11375</name>
</gene>
<name>A0ABW0LUC6_9BACL</name>
<dbReference type="RefSeq" id="WP_209750489.1">
    <property type="nucleotide sequence ID" value="NZ_JBHSMH010000030.1"/>
</dbReference>
<dbReference type="Gene3D" id="3.40.50.1820">
    <property type="entry name" value="alpha/beta hydrolase"/>
    <property type="match status" value="1"/>
</dbReference>
<comment type="caution">
    <text evidence="2">The sequence shown here is derived from an EMBL/GenBank/DDBJ whole genome shotgun (WGS) entry which is preliminary data.</text>
</comment>
<accession>A0ABW0LUC6</accession>
<dbReference type="SUPFAM" id="SSF53474">
    <property type="entry name" value="alpha/beta-Hydrolases"/>
    <property type="match status" value="1"/>
</dbReference>
<sequence>MNSTMLPPIRTYEARDGKSLCYRHYRADSDKLIVLLHGISEDGQYLHPLAEFVSRRNLAQVVVPDLRGYGLHPVRRGDVEYIGQHDDDIEDLVQRLMREEGAPSRLILAGHSGGGANVIRLALHKKLARETHAYLLLAPAVHPKAPINHKKNPWSTIQLRMPRLVALTMLNAAGIRLMNGMTVMINDKPIAQRHGRETLELSYRLLMSRTPKAKYERNLKAMSQPTLVLVGEKEEVFIPGQYAPLFSEHNGAQVKQILDADHDGILSNAGTFEEVERWLRGMDE</sequence>
<protein>
    <submittedName>
        <fullName evidence="2">Alpha/beta hydrolase</fullName>
    </submittedName>
</protein>
<organism evidence="2 3">
    <name type="scientific">Cohnella suwonensis</name>
    <dbReference type="NCBI Taxonomy" id="696072"/>
    <lineage>
        <taxon>Bacteria</taxon>
        <taxon>Bacillati</taxon>
        <taxon>Bacillota</taxon>
        <taxon>Bacilli</taxon>
        <taxon>Bacillales</taxon>
        <taxon>Paenibacillaceae</taxon>
        <taxon>Cohnella</taxon>
    </lineage>
</organism>
<dbReference type="Pfam" id="PF12146">
    <property type="entry name" value="Hydrolase_4"/>
    <property type="match status" value="1"/>
</dbReference>
<feature type="domain" description="Serine aminopeptidase S33" evidence="1">
    <location>
        <begin position="29"/>
        <end position="249"/>
    </location>
</feature>
<dbReference type="EMBL" id="JBHSMH010000030">
    <property type="protein sequence ID" value="MFC5469323.1"/>
    <property type="molecule type" value="Genomic_DNA"/>
</dbReference>
<evidence type="ECO:0000259" key="1">
    <source>
        <dbReference type="Pfam" id="PF12146"/>
    </source>
</evidence>
<evidence type="ECO:0000313" key="2">
    <source>
        <dbReference type="EMBL" id="MFC5469323.1"/>
    </source>
</evidence>
<proteinExistence type="predicted"/>
<dbReference type="InterPro" id="IPR022742">
    <property type="entry name" value="Hydrolase_4"/>
</dbReference>
<dbReference type="InterPro" id="IPR050266">
    <property type="entry name" value="AB_hydrolase_sf"/>
</dbReference>
<dbReference type="PANTHER" id="PTHR43798">
    <property type="entry name" value="MONOACYLGLYCEROL LIPASE"/>
    <property type="match status" value="1"/>
</dbReference>
<dbReference type="Proteomes" id="UP001596105">
    <property type="component" value="Unassembled WGS sequence"/>
</dbReference>
<keyword evidence="3" id="KW-1185">Reference proteome</keyword>
<evidence type="ECO:0000313" key="3">
    <source>
        <dbReference type="Proteomes" id="UP001596105"/>
    </source>
</evidence>
<reference evidence="3" key="1">
    <citation type="journal article" date="2019" name="Int. J. Syst. Evol. Microbiol.">
        <title>The Global Catalogue of Microorganisms (GCM) 10K type strain sequencing project: providing services to taxonomists for standard genome sequencing and annotation.</title>
        <authorList>
            <consortium name="The Broad Institute Genomics Platform"/>
            <consortium name="The Broad Institute Genome Sequencing Center for Infectious Disease"/>
            <person name="Wu L."/>
            <person name="Ma J."/>
        </authorList>
    </citation>
    <scope>NUCLEOTIDE SEQUENCE [LARGE SCALE GENOMIC DNA]</scope>
    <source>
        <strain evidence="3">CCUG 57113</strain>
    </source>
</reference>